<name>A0ABQ9XZ53_9EUKA</name>
<sequence length="2121" mass="232248">MSNTNLIHGTGPLFDFSSDITTGANYHQAVTTTLSTSTITNTTSSPPAQRDERFRRSKLTQRILSSAVRKSTNHLSGTTINDMNSGGSLLSLNSSFTACRTTRFSSSNADAKTSQHFTQSTILASTSDKFEFTLCTFKECEATAGGAIKSYSCTSHLEIDQCSFIVCKSQGSYGGAVYVYHAQANTTYYTTITNSFFSSCSASTGGGVNFYRGNQPTITNCIFIDCSAIQYGGGLYFYISNFGSASGLTYCLLKNCKQTGTDPSAGGGGLRFITCTSVNIKYTQFRSCNSILSRGHDIYTDNSINPVNAEAFTGCDSDVNANQIRHNTVDLAQVMPKPSSEKTTALNALSVTQTSETKATLTLTLSTSVSGRMLVVVDNTGGTPRTDPTKAPQIGRLLEFQFTGSNSVVNQGQSVSETGLLQVPLTDYKITAACLPQYTTTIPTNLKITDPELTYLTHIPTPEFDEGTLKSNLTITFRGVNLTGTFIVTLQQDNIENVFNHSLEFTESKATLQAVGYDQTPSNVNLTFGSTYKVTDFKDAAGVSVPFWTDLAFTVPEKPERLLTLKGDGKYTDEEEKTFTTITFTKEHLLPNTIYTLTFTSEGQTHTKTISIETNANGDLGKYHAILFPVQAEGTTERNAQFEYSTTYRLTQMMNGDREVVRQYPDQMSFTTPAEQQRLTGLTLKGMVDNATKAEFEAEGRLMKEGTYELTMKETDSVEQALINVTFTSDTEGSGSAILFSMKSDEIQLKYGTNYTLVSVKSSSPNDTLVADGITFVTPPEPTRLRSLSIAYDADMKNVFFKMTGQQLDQNAKYEVDMSCTGLPTATVTFSYDKPNYEWKGSASLFPTESAKMAYGKTYNVAEFRKQGNSTPLFYISINIEIKPEPARFILAESILQKGGNSSILTISSQALNPTTTYKMTIDQGGTTVHTDSGTGAVWSPSFNIQFNMYSADPPNLLYGTQYFITFEDTDNQIEVLTETEAGSFRTPNEPERIMSVARSPDFIDEDKTSINLFFDSRQLLPNTDYTLIFASKKEGSPTHYKTIIVKTNSDSEIITHKAILYPTALEEEERKAQFEFDTEYSLDLAKRGSEEILYDLEQRTFLTPEEPTRLTELVLTGTTDKDKKVQFSAKGVVMSSGEHTIVVKEKQTDEEATFKMQFDDQNKGTGEAVLFSQTSSEIELQYDTEYTLVGVKDPSGTDIKFQRDIIFITSVEPTRIVTITATFDDDLTEATFVMTGILLNKSDQYSVHLTPATSQNAKIRLSYTSDQTWEGKNTLYPVSQLNYNTKYEVSAVIAVKEDIPVFFETTTTTFTTPEEPIRIEGTDCLLGGEKEKSGVVRFWGVGLSSGKGYTLKVQEEDPLGVVSGEVIELKGTLSSESESGSFLHFEEIFGVSSPRLSYGETYFVVGISVDGEDGKVVKDVNFTVPPEPSRLSKMTASGFTDEKKTTIELSSETHALSASTPYEMILQSIAGEGETVHEKKIVVTTNTDRVFPTFMVILYPIEKDETKRKGQLEFGTRYEVQKIQKGSTEIHFEATATTFATPNEPARLVSTSIKFHDGLNGSTLTIETRALTIDTDYTLTLTPSSDPTNTVAIDFRGKASTTYNFDLTFYPSRPDNLLYGKRYSATMAEKPSQEPIIVEEAQCSFDTPAEPERLVSVNGSEDFEDAEKSSSDSWNPDVTTACSEVIPVGSVGSVQHSSSYSMTSVTLATDDGVNAFCNKSAVLEIADKPPFLYVFVKTGGSDDGGECGEENLACSTVLVGQEAGWMIEDKTLRISVMGSVEMGGTFPLIGEERTLILTSATESLAMVKVRGEEFGEMKGVVEIEQGSLKVEHLLLSLPATVQSEEDETVYTFTVDKQGTLEMTDSKIANNGQNIGMSLARLVNGRIVLHTTEVSGMTFGRGISFIQAHSKTKPISLKMEECVMMGTTSQDAPLVSFVSEDEESSFEMTACRMSRTIRTDSSDSSSTAGLIEVQTAQHQLNIVGCVFEKSGVGTLSTITQSALSLSITPPSHPSSSRTVLISSCLFLDSTPPSPTTSALHITTHSEHTVIKIEDSWFETTTASRPWTLYSSGIATLDKNRVVGRAADTSTGALVTFSKGLPIVVRRRVTFANCNLKVIEQD</sequence>
<evidence type="ECO:0000313" key="2">
    <source>
        <dbReference type="Proteomes" id="UP001281761"/>
    </source>
</evidence>
<keyword evidence="2" id="KW-1185">Reference proteome</keyword>
<organism evidence="1 2">
    <name type="scientific">Blattamonas nauphoetae</name>
    <dbReference type="NCBI Taxonomy" id="2049346"/>
    <lineage>
        <taxon>Eukaryota</taxon>
        <taxon>Metamonada</taxon>
        <taxon>Preaxostyla</taxon>
        <taxon>Oxymonadida</taxon>
        <taxon>Blattamonas</taxon>
    </lineage>
</organism>
<protein>
    <submittedName>
        <fullName evidence="1">Uncharacterized protein</fullName>
    </submittedName>
</protein>
<evidence type="ECO:0000313" key="1">
    <source>
        <dbReference type="EMBL" id="KAK2956755.1"/>
    </source>
</evidence>
<comment type="caution">
    <text evidence="1">The sequence shown here is derived from an EMBL/GenBank/DDBJ whole genome shotgun (WGS) entry which is preliminary data.</text>
</comment>
<dbReference type="EMBL" id="JARBJD010000052">
    <property type="protein sequence ID" value="KAK2956755.1"/>
    <property type="molecule type" value="Genomic_DNA"/>
</dbReference>
<accession>A0ABQ9XZ53</accession>
<reference evidence="1 2" key="1">
    <citation type="journal article" date="2022" name="bioRxiv">
        <title>Genomics of Preaxostyla Flagellates Illuminates Evolutionary Transitions and the Path Towards Mitochondrial Loss.</title>
        <authorList>
            <person name="Novak L.V.F."/>
            <person name="Treitli S.C."/>
            <person name="Pyrih J."/>
            <person name="Halakuc P."/>
            <person name="Pipaliya S.V."/>
            <person name="Vacek V."/>
            <person name="Brzon O."/>
            <person name="Soukal P."/>
            <person name="Eme L."/>
            <person name="Dacks J.B."/>
            <person name="Karnkowska A."/>
            <person name="Elias M."/>
            <person name="Hampl V."/>
        </authorList>
    </citation>
    <scope>NUCLEOTIDE SEQUENCE [LARGE SCALE GENOMIC DNA]</scope>
    <source>
        <strain evidence="1">NAU3</strain>
        <tissue evidence="1">Gut</tissue>
    </source>
</reference>
<dbReference type="SUPFAM" id="SSF51126">
    <property type="entry name" value="Pectin lyase-like"/>
    <property type="match status" value="1"/>
</dbReference>
<proteinExistence type="predicted"/>
<gene>
    <name evidence="1" type="ORF">BLNAU_8208</name>
</gene>
<dbReference type="Proteomes" id="UP001281761">
    <property type="component" value="Unassembled WGS sequence"/>
</dbReference>
<dbReference type="InterPro" id="IPR011050">
    <property type="entry name" value="Pectin_lyase_fold/virulence"/>
</dbReference>